<proteinExistence type="predicted"/>
<protein>
    <submittedName>
        <fullName evidence="1">Uncharacterized protein</fullName>
    </submittedName>
</protein>
<comment type="caution">
    <text evidence="1">The sequence shown here is derived from an EMBL/GenBank/DDBJ whole genome shotgun (WGS) entry which is preliminary data.</text>
</comment>
<organism evidence="1">
    <name type="scientific">bioreactor metagenome</name>
    <dbReference type="NCBI Taxonomy" id="1076179"/>
    <lineage>
        <taxon>unclassified sequences</taxon>
        <taxon>metagenomes</taxon>
        <taxon>ecological metagenomes</taxon>
    </lineage>
</organism>
<dbReference type="EMBL" id="VSSQ01107164">
    <property type="protein sequence ID" value="MPN46475.1"/>
    <property type="molecule type" value="Genomic_DNA"/>
</dbReference>
<accession>A0A645I595</accession>
<dbReference type="AlphaFoldDB" id="A0A645I595"/>
<gene>
    <name evidence="1" type="ORF">SDC9_194061</name>
</gene>
<evidence type="ECO:0000313" key="1">
    <source>
        <dbReference type="EMBL" id="MPN46475.1"/>
    </source>
</evidence>
<sequence>MENYEVKYDTEALYEKSAKVAEKVWERVNQ</sequence>
<reference evidence="1" key="1">
    <citation type="submission" date="2019-08" db="EMBL/GenBank/DDBJ databases">
        <authorList>
            <person name="Kucharzyk K."/>
            <person name="Murdoch R.W."/>
            <person name="Higgins S."/>
            <person name="Loffler F."/>
        </authorList>
    </citation>
    <scope>NUCLEOTIDE SEQUENCE</scope>
</reference>
<name>A0A645I595_9ZZZZ</name>